<evidence type="ECO:0000256" key="1">
    <source>
        <dbReference type="SAM" id="Phobius"/>
    </source>
</evidence>
<organism evidence="2">
    <name type="scientific">Opuntia streptacantha</name>
    <name type="common">Prickly pear cactus</name>
    <name type="synonym">Opuntia cardona</name>
    <dbReference type="NCBI Taxonomy" id="393608"/>
    <lineage>
        <taxon>Eukaryota</taxon>
        <taxon>Viridiplantae</taxon>
        <taxon>Streptophyta</taxon>
        <taxon>Embryophyta</taxon>
        <taxon>Tracheophyta</taxon>
        <taxon>Spermatophyta</taxon>
        <taxon>Magnoliopsida</taxon>
        <taxon>eudicotyledons</taxon>
        <taxon>Gunneridae</taxon>
        <taxon>Pentapetalae</taxon>
        <taxon>Caryophyllales</taxon>
        <taxon>Cactineae</taxon>
        <taxon>Cactaceae</taxon>
        <taxon>Opuntioideae</taxon>
        <taxon>Opuntia</taxon>
    </lineage>
</organism>
<dbReference type="AlphaFoldDB" id="A0A7C9EVU7"/>
<sequence>MMSIALNFPSRTLNINARNIVVLTPCVTQFPIILCIGIKQRTFSLFPPFDPRPSCCCLIFLILSNFYIHPIFQIRILSLIILISLPTFTLQYIFLPFNNRFLTFFVTPISARFQCLILRSLRPIFKGPISHCFLPNFLRILPICRQRQRNIPMNLVMVLLLESWFIGTFTMVLLLVRMGFVRLSS</sequence>
<reference evidence="2" key="2">
    <citation type="submission" date="2020-07" db="EMBL/GenBank/DDBJ databases">
        <authorList>
            <person name="Vera ALvarez R."/>
            <person name="Arias-Moreno D.M."/>
            <person name="Jimenez-Jacinto V."/>
            <person name="Jimenez-Bremont J.F."/>
            <person name="Swaminathan K."/>
            <person name="Moose S.P."/>
            <person name="Guerrero-Gonzalez M.L."/>
            <person name="Marino-Ramirez L."/>
            <person name="Landsman D."/>
            <person name="Rodriguez-Kessler M."/>
            <person name="Delgado-Sanchez P."/>
        </authorList>
    </citation>
    <scope>NUCLEOTIDE SEQUENCE</scope>
    <source>
        <tissue evidence="2">Cladode</tissue>
    </source>
</reference>
<feature type="transmembrane region" description="Helical" evidence="1">
    <location>
        <begin position="155"/>
        <end position="176"/>
    </location>
</feature>
<keyword evidence="1" id="KW-1133">Transmembrane helix</keyword>
<dbReference type="EMBL" id="GISG01242013">
    <property type="protein sequence ID" value="MBA4668989.1"/>
    <property type="molecule type" value="Transcribed_RNA"/>
</dbReference>
<keyword evidence="1" id="KW-0472">Membrane</keyword>
<accession>A0A7C9EVU7</accession>
<name>A0A7C9EVU7_OPUST</name>
<keyword evidence="1" id="KW-0812">Transmembrane</keyword>
<feature type="transmembrane region" description="Helical" evidence="1">
    <location>
        <begin position="76"/>
        <end position="95"/>
    </location>
</feature>
<proteinExistence type="predicted"/>
<reference evidence="2" key="1">
    <citation type="journal article" date="2013" name="J. Plant Res.">
        <title>Effect of fungi and light on seed germination of three Opuntia species from semiarid lands of central Mexico.</title>
        <authorList>
            <person name="Delgado-Sanchez P."/>
            <person name="Jimenez-Bremont J.F."/>
            <person name="Guerrero-Gonzalez Mde L."/>
            <person name="Flores J."/>
        </authorList>
    </citation>
    <scope>NUCLEOTIDE SEQUENCE</scope>
    <source>
        <tissue evidence="2">Cladode</tissue>
    </source>
</reference>
<feature type="transmembrane region" description="Helical" evidence="1">
    <location>
        <begin position="20"/>
        <end position="39"/>
    </location>
</feature>
<evidence type="ECO:0000313" key="2">
    <source>
        <dbReference type="EMBL" id="MBA4668989.1"/>
    </source>
</evidence>
<protein>
    <submittedName>
        <fullName evidence="2">Uncharacterized protein</fullName>
    </submittedName>
</protein>